<reference evidence="1 2" key="1">
    <citation type="journal article" date="2020" name="Mol. Biol. Evol.">
        <title>Distinct Expression and Methylation Patterns for Genes with Different Fates following a Single Whole-Genome Duplication in Flowering Plants.</title>
        <authorList>
            <person name="Shi T."/>
            <person name="Rahmani R.S."/>
            <person name="Gugger P.F."/>
            <person name="Wang M."/>
            <person name="Li H."/>
            <person name="Zhang Y."/>
            <person name="Li Z."/>
            <person name="Wang Q."/>
            <person name="Van de Peer Y."/>
            <person name="Marchal K."/>
            <person name="Chen J."/>
        </authorList>
    </citation>
    <scope>NUCLEOTIDE SEQUENCE [LARGE SCALE GENOMIC DNA]</scope>
    <source>
        <tissue evidence="1">Leaf</tissue>
    </source>
</reference>
<protein>
    <submittedName>
        <fullName evidence="1">Uncharacterized protein</fullName>
    </submittedName>
</protein>
<keyword evidence="2" id="KW-1185">Reference proteome</keyword>
<dbReference type="Proteomes" id="UP000607653">
    <property type="component" value="Unassembled WGS sequence"/>
</dbReference>
<comment type="caution">
    <text evidence="1">The sequence shown here is derived from an EMBL/GenBank/DDBJ whole genome shotgun (WGS) entry which is preliminary data.</text>
</comment>
<evidence type="ECO:0000313" key="2">
    <source>
        <dbReference type="Proteomes" id="UP000607653"/>
    </source>
</evidence>
<organism evidence="1 2">
    <name type="scientific">Nelumbo nucifera</name>
    <name type="common">Sacred lotus</name>
    <dbReference type="NCBI Taxonomy" id="4432"/>
    <lineage>
        <taxon>Eukaryota</taxon>
        <taxon>Viridiplantae</taxon>
        <taxon>Streptophyta</taxon>
        <taxon>Embryophyta</taxon>
        <taxon>Tracheophyta</taxon>
        <taxon>Spermatophyta</taxon>
        <taxon>Magnoliopsida</taxon>
        <taxon>Proteales</taxon>
        <taxon>Nelumbonaceae</taxon>
        <taxon>Nelumbo</taxon>
    </lineage>
</organism>
<dbReference type="EMBL" id="DUZY01000008">
    <property type="protein sequence ID" value="DAD46898.1"/>
    <property type="molecule type" value="Genomic_DNA"/>
</dbReference>
<name>A0A822ZY94_NELNU</name>
<accession>A0A822ZY94</accession>
<evidence type="ECO:0000313" key="1">
    <source>
        <dbReference type="EMBL" id="DAD46898.1"/>
    </source>
</evidence>
<proteinExistence type="predicted"/>
<dbReference type="AlphaFoldDB" id="A0A822ZY94"/>
<gene>
    <name evidence="1" type="ORF">HUJ06_016835</name>
</gene>
<sequence length="80" mass="9216">MSSLNPKSDLEPNFQYTENKIYNDKPCKHGCEVLSRCHEPKDLPALNQPQEKNLCTGSFNQQPQGIVFETIPLRLWIQSQ</sequence>